<proteinExistence type="predicted"/>
<protein>
    <submittedName>
        <fullName evidence="1">Uncharacterized protein</fullName>
    </submittedName>
</protein>
<evidence type="ECO:0000313" key="1">
    <source>
        <dbReference type="EMBL" id="KAJ7997167.1"/>
    </source>
</evidence>
<keyword evidence="2" id="KW-1185">Reference proteome</keyword>
<name>A0ACC2G0M3_DALPE</name>
<dbReference type="EMBL" id="CM055746">
    <property type="protein sequence ID" value="KAJ7997167.1"/>
    <property type="molecule type" value="Genomic_DNA"/>
</dbReference>
<reference evidence="1" key="1">
    <citation type="submission" date="2021-05" db="EMBL/GenBank/DDBJ databases">
        <authorList>
            <person name="Pan Q."/>
            <person name="Jouanno E."/>
            <person name="Zahm M."/>
            <person name="Klopp C."/>
            <person name="Cabau C."/>
            <person name="Louis A."/>
            <person name="Berthelot C."/>
            <person name="Parey E."/>
            <person name="Roest Crollius H."/>
            <person name="Montfort J."/>
            <person name="Robinson-Rechavi M."/>
            <person name="Bouchez O."/>
            <person name="Lampietro C."/>
            <person name="Lopez Roques C."/>
            <person name="Donnadieu C."/>
            <person name="Postlethwait J."/>
            <person name="Bobe J."/>
            <person name="Dillon D."/>
            <person name="Chandos A."/>
            <person name="von Hippel F."/>
            <person name="Guiguen Y."/>
        </authorList>
    </citation>
    <scope>NUCLEOTIDE SEQUENCE</scope>
    <source>
        <strain evidence="1">YG-Jan2019</strain>
    </source>
</reference>
<sequence>MSDTGEMERQTVRWGAEVVRHHVFLIELASEGTASSRASALSLPAHGSATGINTAANHSPQKEGKQGSGRANVQPISRYRCTRSSCTSSLPPAGIIPVITAIGPPPPLAL</sequence>
<organism evidence="1 2">
    <name type="scientific">Dallia pectoralis</name>
    <name type="common">Alaska blackfish</name>
    <dbReference type="NCBI Taxonomy" id="75939"/>
    <lineage>
        <taxon>Eukaryota</taxon>
        <taxon>Metazoa</taxon>
        <taxon>Chordata</taxon>
        <taxon>Craniata</taxon>
        <taxon>Vertebrata</taxon>
        <taxon>Euteleostomi</taxon>
        <taxon>Actinopterygii</taxon>
        <taxon>Neopterygii</taxon>
        <taxon>Teleostei</taxon>
        <taxon>Protacanthopterygii</taxon>
        <taxon>Esociformes</taxon>
        <taxon>Umbridae</taxon>
        <taxon>Dallia</taxon>
    </lineage>
</organism>
<accession>A0ACC2G0M3</accession>
<evidence type="ECO:0000313" key="2">
    <source>
        <dbReference type="Proteomes" id="UP001157502"/>
    </source>
</evidence>
<dbReference type="Proteomes" id="UP001157502">
    <property type="component" value="Chromosome 19"/>
</dbReference>
<gene>
    <name evidence="1" type="ORF">DPEC_G00226140</name>
</gene>
<comment type="caution">
    <text evidence="1">The sequence shown here is derived from an EMBL/GenBank/DDBJ whole genome shotgun (WGS) entry which is preliminary data.</text>
</comment>